<dbReference type="EMBL" id="FTNT01000008">
    <property type="protein sequence ID" value="SIS11222.1"/>
    <property type="molecule type" value="Genomic_DNA"/>
</dbReference>
<dbReference type="AlphaFoldDB" id="A0A1N7GFC5"/>
<proteinExistence type="predicted"/>
<keyword evidence="1" id="KW-0812">Transmembrane</keyword>
<reference evidence="2 3" key="1">
    <citation type="submission" date="2017-01" db="EMBL/GenBank/DDBJ databases">
        <authorList>
            <person name="Mah S.A."/>
            <person name="Swanson W.J."/>
            <person name="Moy G.W."/>
            <person name="Vacquier V.D."/>
        </authorList>
    </citation>
    <scope>NUCLEOTIDE SEQUENCE [LARGE SCALE GENOMIC DNA]</scope>
    <source>
        <strain evidence="2 3">CPCC 203464</strain>
    </source>
</reference>
<evidence type="ECO:0000313" key="3">
    <source>
        <dbReference type="Proteomes" id="UP000186218"/>
    </source>
</evidence>
<accession>A0A1N7GFC5</accession>
<evidence type="ECO:0000256" key="1">
    <source>
        <dbReference type="SAM" id="Phobius"/>
    </source>
</evidence>
<keyword evidence="3" id="KW-1185">Reference proteome</keyword>
<dbReference type="Proteomes" id="UP000186218">
    <property type="component" value="Unassembled WGS sequence"/>
</dbReference>
<feature type="transmembrane region" description="Helical" evidence="1">
    <location>
        <begin position="33"/>
        <end position="50"/>
    </location>
</feature>
<feature type="transmembrane region" description="Helical" evidence="1">
    <location>
        <begin position="57"/>
        <end position="77"/>
    </location>
</feature>
<dbReference type="STRING" id="1344003.SAMN05445060_2713"/>
<evidence type="ECO:0000313" key="2">
    <source>
        <dbReference type="EMBL" id="SIS11222.1"/>
    </source>
</evidence>
<keyword evidence="1" id="KW-0472">Membrane</keyword>
<sequence>MDIFTQATALSAAAVLIITELLKLVPVEFTSKYPAWVNGILSTIAAIIVVKPSFDVADVAGTAGTALLIAVVAAVSYNQFASKLVNTTTGTVG</sequence>
<gene>
    <name evidence="2" type="ORF">SAMN05445060_2713</name>
</gene>
<organism evidence="2 3">
    <name type="scientific">Williamsia sterculiae</name>
    <dbReference type="NCBI Taxonomy" id="1344003"/>
    <lineage>
        <taxon>Bacteria</taxon>
        <taxon>Bacillati</taxon>
        <taxon>Actinomycetota</taxon>
        <taxon>Actinomycetes</taxon>
        <taxon>Mycobacteriales</taxon>
        <taxon>Nocardiaceae</taxon>
        <taxon>Williamsia</taxon>
    </lineage>
</organism>
<protein>
    <submittedName>
        <fullName evidence="2">Uncharacterized protein</fullName>
    </submittedName>
</protein>
<name>A0A1N7GFC5_9NOCA</name>
<keyword evidence="1" id="KW-1133">Transmembrane helix</keyword>